<dbReference type="EMBL" id="QYCY01000001">
    <property type="protein sequence ID" value="RLV77662.1"/>
    <property type="molecule type" value="Genomic_DNA"/>
</dbReference>
<organism evidence="2 3">
    <name type="scientific">Streptomyces rapamycinicus (strain ATCC 29253 / DSM 41530 / NRRL 5491 / AYB-994)</name>
    <name type="common">Streptomyces hygroscopicus (strain ATCC 29253)</name>
    <dbReference type="NCBI Taxonomy" id="1343740"/>
    <lineage>
        <taxon>Bacteria</taxon>
        <taxon>Bacillati</taxon>
        <taxon>Actinomycetota</taxon>
        <taxon>Actinomycetes</taxon>
        <taxon>Kitasatosporales</taxon>
        <taxon>Streptomycetaceae</taxon>
        <taxon>Streptomyces</taxon>
        <taxon>Streptomyces violaceusniger group</taxon>
    </lineage>
</organism>
<proteinExistence type="predicted"/>
<reference evidence="2 3" key="1">
    <citation type="journal article" date="2018" name="J. Biol. Chem.">
        <title>Discovery of the actinoplanic acid pathway in Streptomyces rapamycinicus reveals a genetically conserved synergism with rapamycin.</title>
        <authorList>
            <person name="Mrak P."/>
            <person name="Krastel P."/>
            <person name="Pivk Lukancic P."/>
            <person name="Tao J."/>
            <person name="Pistorius D."/>
            <person name="Moore C.M."/>
        </authorList>
    </citation>
    <scope>NUCLEOTIDE SEQUENCE [LARGE SCALE GENOMIC DNA]</scope>
    <source>
        <strain evidence="2 3">NRRL 5491</strain>
    </source>
</reference>
<evidence type="ECO:0000256" key="1">
    <source>
        <dbReference type="SAM" id="MobiDB-lite"/>
    </source>
</evidence>
<comment type="caution">
    <text evidence="2">The sequence shown here is derived from an EMBL/GenBank/DDBJ whole genome shotgun (WGS) entry which is preliminary data.</text>
</comment>
<sequence length="159" mass="16872">MLIEVLLLHRTLPAGAVIAGMTTVLKVGAVSTDLVAIEARKALENVDTEPEDDPLDQDGDDGDEGTADDGAKVISPHTKRLPPDWHQRMTPTSTAEPCAAEVPASRMPLPGDPEDATIDELCRDLPRIRGSGIGSRSWTKWTYSSAPAVPYSEAGSAVT</sequence>
<gene>
    <name evidence="2" type="ORF">D3C57_104795</name>
</gene>
<dbReference type="KEGG" id="src:M271_38820"/>
<evidence type="ECO:0000313" key="2">
    <source>
        <dbReference type="EMBL" id="RLV77662.1"/>
    </source>
</evidence>
<dbReference type="RefSeq" id="WP_020872638.1">
    <property type="nucleotide sequence ID" value="NC_022785.1"/>
</dbReference>
<name>A0A0A0NS30_STRRN</name>
<dbReference type="AlphaFoldDB" id="A0A0A0NS30"/>
<accession>A0A0A0NS30</accession>
<feature type="region of interest" description="Disordered" evidence="1">
    <location>
        <begin position="44"/>
        <end position="117"/>
    </location>
</feature>
<dbReference type="STRING" id="1343740.M271_38820"/>
<protein>
    <submittedName>
        <fullName evidence="2">Uncharacterized protein</fullName>
    </submittedName>
</protein>
<evidence type="ECO:0000313" key="3">
    <source>
        <dbReference type="Proteomes" id="UP000281594"/>
    </source>
</evidence>
<feature type="compositionally biased region" description="Acidic residues" evidence="1">
    <location>
        <begin position="46"/>
        <end position="67"/>
    </location>
</feature>
<dbReference type="HOGENOM" id="CLU_1659778_0_0_11"/>
<dbReference type="Proteomes" id="UP000281594">
    <property type="component" value="Unassembled WGS sequence"/>
</dbReference>